<sequence>MMKKTVRFYELRAERKIGNGLRTDPVANDFWLKMATHLESLPAARRQIKIRGRTIHGESRIGQQPATRYFYLGGVRERAEWPQSLSGATGVVGELEPQDRDAVLVEPTYVVPFGDSNQIAMLTMSASSPRVTALESWFSAMLDDDGPVHNYTLIPVINSKVSERLANARGATILRVKVQPDADIPETGGGKIGTAARAAKQVSTETDIELGWTLGRRAGHDDTKAALLEGARWVREDFAKSATVNLELPDGDGFKRAEYDLIKEQFTAIQKFDIRADESPKELSVLTGINEAIARFRKEFS</sequence>
<dbReference type="Proteomes" id="UP001602089">
    <property type="component" value="Unassembled WGS sequence"/>
</dbReference>
<organism evidence="1 2">
    <name type="scientific">Nocardia elegans</name>
    <dbReference type="NCBI Taxonomy" id="300029"/>
    <lineage>
        <taxon>Bacteria</taxon>
        <taxon>Bacillati</taxon>
        <taxon>Actinomycetota</taxon>
        <taxon>Actinomycetes</taxon>
        <taxon>Mycobacteriales</taxon>
        <taxon>Nocardiaceae</taxon>
        <taxon>Nocardia</taxon>
    </lineage>
</organism>
<comment type="caution">
    <text evidence="1">The sequence shown here is derived from an EMBL/GenBank/DDBJ whole genome shotgun (WGS) entry which is preliminary data.</text>
</comment>
<keyword evidence="2" id="KW-1185">Reference proteome</keyword>
<reference evidence="1 2" key="1">
    <citation type="submission" date="2024-10" db="EMBL/GenBank/DDBJ databases">
        <title>The Natural Products Discovery Center: Release of the First 8490 Sequenced Strains for Exploring Actinobacteria Biosynthetic Diversity.</title>
        <authorList>
            <person name="Kalkreuter E."/>
            <person name="Kautsar S.A."/>
            <person name="Yang D."/>
            <person name="Bader C.D."/>
            <person name="Teijaro C.N."/>
            <person name="Fluegel L."/>
            <person name="Davis C.M."/>
            <person name="Simpson J.R."/>
            <person name="Lauterbach L."/>
            <person name="Steele A.D."/>
            <person name="Gui C."/>
            <person name="Meng S."/>
            <person name="Li G."/>
            <person name="Viehrig K."/>
            <person name="Ye F."/>
            <person name="Su P."/>
            <person name="Kiefer A.F."/>
            <person name="Nichols A."/>
            <person name="Cepeda A.J."/>
            <person name="Yan W."/>
            <person name="Fan B."/>
            <person name="Jiang Y."/>
            <person name="Adhikari A."/>
            <person name="Zheng C.-J."/>
            <person name="Schuster L."/>
            <person name="Cowan T.M."/>
            <person name="Smanski M.J."/>
            <person name="Chevrette M.G."/>
            <person name="De Carvalho L.P.S."/>
            <person name="Shen B."/>
        </authorList>
    </citation>
    <scope>NUCLEOTIDE SEQUENCE [LARGE SCALE GENOMIC DNA]</scope>
    <source>
        <strain evidence="1 2">NPDC001867</strain>
    </source>
</reference>
<protein>
    <submittedName>
        <fullName evidence="1">Uncharacterized protein</fullName>
    </submittedName>
</protein>
<dbReference type="EMBL" id="JBIATK010000004">
    <property type="protein sequence ID" value="MFF4024408.1"/>
    <property type="molecule type" value="Genomic_DNA"/>
</dbReference>
<accession>A0ABW6TGC3</accession>
<evidence type="ECO:0000313" key="1">
    <source>
        <dbReference type="EMBL" id="MFF4024408.1"/>
    </source>
</evidence>
<proteinExistence type="predicted"/>
<gene>
    <name evidence="1" type="ORF">ACFYY5_16355</name>
</gene>
<name>A0ABW6TGC3_9NOCA</name>
<evidence type="ECO:0000313" key="2">
    <source>
        <dbReference type="Proteomes" id="UP001602089"/>
    </source>
</evidence>
<dbReference type="RefSeq" id="WP_195021855.1">
    <property type="nucleotide sequence ID" value="NZ_JADLPS010000001.1"/>
</dbReference>